<protein>
    <submittedName>
        <fullName evidence="2">Methyltransferase</fullName>
    </submittedName>
</protein>
<evidence type="ECO:0000313" key="2">
    <source>
        <dbReference type="EMBL" id="WZN58585.1"/>
    </source>
</evidence>
<sequence>MQRSLGSSLLRRVGSAVFRGTSRAPASASSLRSSGITWTQRGSNSRPLVRFQHRALAASKAPMFDEKVVMLYGLVNQNLIPMWDRVAATIAEESSGSGTVLDLASGPGNPSLQLAAKYPELKVTCTDASPDMVDKAKALAEQKGLAGRLDFKVLDMQDLSSVETDSFDNVSVCLGFMFPADLKKSVEEVYRVTKPGGTLVATVWRSMDWTNVVREIMGELLGHPPPTPAINPMSLREDEALDAPLREAGFEVKTSEAVDIDFRLGDRDTAWQVFTILNRAMLDEMNESEDVYAKFRELFEPKVETWWEKDGDGGEVLKQPEPGIYRLIVAKKPN</sequence>
<dbReference type="InterPro" id="IPR029063">
    <property type="entry name" value="SAM-dependent_MTases_sf"/>
</dbReference>
<proteinExistence type="predicted"/>
<dbReference type="InterPro" id="IPR041698">
    <property type="entry name" value="Methyltransf_25"/>
</dbReference>
<keyword evidence="2" id="KW-0489">Methyltransferase</keyword>
<evidence type="ECO:0000313" key="3">
    <source>
        <dbReference type="Proteomes" id="UP001472866"/>
    </source>
</evidence>
<dbReference type="PANTHER" id="PTHR42912">
    <property type="entry name" value="METHYLTRANSFERASE"/>
    <property type="match status" value="1"/>
</dbReference>
<dbReference type="GO" id="GO:0008168">
    <property type="term" value="F:methyltransferase activity"/>
    <property type="evidence" value="ECO:0007669"/>
    <property type="project" value="UniProtKB-KW"/>
</dbReference>
<feature type="domain" description="Methyltransferase" evidence="1">
    <location>
        <begin position="100"/>
        <end position="197"/>
    </location>
</feature>
<keyword evidence="2" id="KW-0808">Transferase</keyword>
<dbReference type="Proteomes" id="UP001472866">
    <property type="component" value="Chromosome 01"/>
</dbReference>
<dbReference type="InterPro" id="IPR050508">
    <property type="entry name" value="Methyltransf_Superfamily"/>
</dbReference>
<organism evidence="2 3">
    <name type="scientific">Chloropicon roscoffensis</name>
    <dbReference type="NCBI Taxonomy" id="1461544"/>
    <lineage>
        <taxon>Eukaryota</taxon>
        <taxon>Viridiplantae</taxon>
        <taxon>Chlorophyta</taxon>
        <taxon>Chloropicophyceae</taxon>
        <taxon>Chloropicales</taxon>
        <taxon>Chloropicaceae</taxon>
        <taxon>Chloropicon</taxon>
    </lineage>
</organism>
<dbReference type="Pfam" id="PF13649">
    <property type="entry name" value="Methyltransf_25"/>
    <property type="match status" value="1"/>
</dbReference>
<dbReference type="GO" id="GO:0032259">
    <property type="term" value="P:methylation"/>
    <property type="evidence" value="ECO:0007669"/>
    <property type="project" value="UniProtKB-KW"/>
</dbReference>
<dbReference type="CDD" id="cd02440">
    <property type="entry name" value="AdoMet_MTases"/>
    <property type="match status" value="1"/>
</dbReference>
<dbReference type="SUPFAM" id="SSF53335">
    <property type="entry name" value="S-adenosyl-L-methionine-dependent methyltransferases"/>
    <property type="match status" value="1"/>
</dbReference>
<accession>A0AAX4NWG9</accession>
<dbReference type="Gene3D" id="3.40.50.150">
    <property type="entry name" value="Vaccinia Virus protein VP39"/>
    <property type="match status" value="1"/>
</dbReference>
<gene>
    <name evidence="2" type="ORF">HKI87_01g01090</name>
</gene>
<dbReference type="EMBL" id="CP151501">
    <property type="protein sequence ID" value="WZN58585.1"/>
    <property type="molecule type" value="Genomic_DNA"/>
</dbReference>
<name>A0AAX4NWG9_9CHLO</name>
<evidence type="ECO:0000259" key="1">
    <source>
        <dbReference type="Pfam" id="PF13649"/>
    </source>
</evidence>
<keyword evidence="3" id="KW-1185">Reference proteome</keyword>
<reference evidence="2 3" key="1">
    <citation type="submission" date="2024-03" db="EMBL/GenBank/DDBJ databases">
        <title>Complete genome sequence of the green alga Chloropicon roscoffensis RCC1871.</title>
        <authorList>
            <person name="Lemieux C."/>
            <person name="Pombert J.-F."/>
            <person name="Otis C."/>
            <person name="Turmel M."/>
        </authorList>
    </citation>
    <scope>NUCLEOTIDE SEQUENCE [LARGE SCALE GENOMIC DNA]</scope>
    <source>
        <strain evidence="2 3">RCC1871</strain>
    </source>
</reference>
<dbReference type="AlphaFoldDB" id="A0AAX4NWG9"/>